<dbReference type="Proteomes" id="UP000292346">
    <property type="component" value="Unassembled WGS sequence"/>
</dbReference>
<comment type="caution">
    <text evidence="2">The sequence shown here is derived from an EMBL/GenBank/DDBJ whole genome shotgun (WGS) entry which is preliminary data.</text>
</comment>
<dbReference type="RefSeq" id="WP_131337893.1">
    <property type="nucleotide sequence ID" value="NZ_SJJZ01000002.1"/>
</dbReference>
<dbReference type="PANTHER" id="PTHR33169">
    <property type="entry name" value="PADR-FAMILY TRANSCRIPTIONAL REGULATOR"/>
    <property type="match status" value="1"/>
</dbReference>
<evidence type="ECO:0000259" key="1">
    <source>
        <dbReference type="Pfam" id="PF03551"/>
    </source>
</evidence>
<reference evidence="2 3" key="1">
    <citation type="submission" date="2019-02" db="EMBL/GenBank/DDBJ databases">
        <title>Kribbella capetownensis sp. nov. and Kribbella speibonae sp. nov., isolated from soil.</title>
        <authorList>
            <person name="Curtis S.M."/>
            <person name="Norton I."/>
            <person name="Everest G.J."/>
            <person name="Meyers P.R."/>
        </authorList>
    </citation>
    <scope>NUCLEOTIDE SEQUENCE [LARGE SCALE GENOMIC DNA]</scope>
    <source>
        <strain evidence="2 3">KCTC 29219</strain>
    </source>
</reference>
<dbReference type="InterPro" id="IPR036388">
    <property type="entry name" value="WH-like_DNA-bd_sf"/>
</dbReference>
<gene>
    <name evidence="2" type="ORF">E0H45_14650</name>
</gene>
<dbReference type="AlphaFoldDB" id="A0A4R0HHM8"/>
<dbReference type="PANTHER" id="PTHR33169:SF13">
    <property type="entry name" value="PADR-FAMILY TRANSCRIPTIONAL REGULATOR"/>
    <property type="match status" value="1"/>
</dbReference>
<dbReference type="EMBL" id="SJJZ01000002">
    <property type="protein sequence ID" value="TCC07249.1"/>
    <property type="molecule type" value="Genomic_DNA"/>
</dbReference>
<name>A0A4R0HHM8_9ACTN</name>
<organism evidence="2 3">
    <name type="scientific">Kribbella soli</name>
    <dbReference type="NCBI Taxonomy" id="1124743"/>
    <lineage>
        <taxon>Bacteria</taxon>
        <taxon>Bacillati</taxon>
        <taxon>Actinomycetota</taxon>
        <taxon>Actinomycetes</taxon>
        <taxon>Propionibacteriales</taxon>
        <taxon>Kribbellaceae</taxon>
        <taxon>Kribbella</taxon>
    </lineage>
</organism>
<dbReference type="InterPro" id="IPR036390">
    <property type="entry name" value="WH_DNA-bd_sf"/>
</dbReference>
<dbReference type="OrthoDB" id="122286at2"/>
<dbReference type="Pfam" id="PF03551">
    <property type="entry name" value="PadR"/>
    <property type="match status" value="1"/>
</dbReference>
<dbReference type="InterPro" id="IPR052509">
    <property type="entry name" value="Metal_resp_DNA-bind_regulator"/>
</dbReference>
<dbReference type="Gene3D" id="1.10.10.10">
    <property type="entry name" value="Winged helix-like DNA-binding domain superfamily/Winged helix DNA-binding domain"/>
    <property type="match status" value="1"/>
</dbReference>
<evidence type="ECO:0000313" key="3">
    <source>
        <dbReference type="Proteomes" id="UP000292346"/>
    </source>
</evidence>
<sequence length="116" mass="12351">MSSSEMREPTFLVLAALADGRKHGYAVISEVAGLSSGRVTLRPGTLYAALDRLRDEGLVRPAGEEIVDGRLRRYYELTDAGAEALATEAARLQSNADQALRRLRLRLGPAAGGGVA</sequence>
<keyword evidence="3" id="KW-1185">Reference proteome</keyword>
<proteinExistence type="predicted"/>
<evidence type="ECO:0000313" key="2">
    <source>
        <dbReference type="EMBL" id="TCC07249.1"/>
    </source>
</evidence>
<protein>
    <submittedName>
        <fullName evidence="2">PadR family transcriptional regulator</fullName>
    </submittedName>
</protein>
<dbReference type="SUPFAM" id="SSF46785">
    <property type="entry name" value="Winged helix' DNA-binding domain"/>
    <property type="match status" value="1"/>
</dbReference>
<dbReference type="InterPro" id="IPR005149">
    <property type="entry name" value="Tscrpt_reg_PadR_N"/>
</dbReference>
<accession>A0A4R0HHM8</accession>
<feature type="domain" description="Transcription regulator PadR N-terminal" evidence="1">
    <location>
        <begin position="13"/>
        <end position="86"/>
    </location>
</feature>